<protein>
    <submittedName>
        <fullName evidence="1">Uncharacterized protein</fullName>
    </submittedName>
</protein>
<dbReference type="EMBL" id="WXZT01000060">
    <property type="protein sequence ID" value="MZZ17772.1"/>
    <property type="molecule type" value="Genomic_DNA"/>
</dbReference>
<comment type="caution">
    <text evidence="1">The sequence shown here is derived from an EMBL/GenBank/DDBJ whole genome shotgun (WGS) entry which is preliminary data.</text>
</comment>
<evidence type="ECO:0000313" key="1">
    <source>
        <dbReference type="EMBL" id="MZZ17772.1"/>
    </source>
</evidence>
<dbReference type="RefSeq" id="WP_153788294.1">
    <property type="nucleotide sequence ID" value="NZ_CAADNI010000906.1"/>
</dbReference>
<dbReference type="Proteomes" id="UP000644192">
    <property type="component" value="Unassembled WGS sequence"/>
</dbReference>
<sequence length="48" mass="5483">MIARLETEAGSIVFSLKSKDMGSDFFGFSVHVYLREDFPKFLSGDFFL</sequence>
<reference evidence="1" key="1">
    <citation type="submission" date="2020-01" db="EMBL/GenBank/DDBJ databases">
        <title>Bacteria Cultured from War Wounds Associated with the Conflict in Eastern Ukraine.</title>
        <authorList>
            <person name="Snesrud E."/>
            <person name="Galac M.R."/>
            <person name="Mc Gann P."/>
            <person name="Valentine K."/>
            <person name="Viacheslav K."/>
        </authorList>
    </citation>
    <scope>NUCLEOTIDE SEQUENCE</scope>
    <source>
        <strain evidence="1">VNMU148</strain>
    </source>
</reference>
<evidence type="ECO:0000313" key="2">
    <source>
        <dbReference type="Proteomes" id="UP000644192"/>
    </source>
</evidence>
<accession>A0A6B1YR79</accession>
<proteinExistence type="predicted"/>
<organism evidence="1 2">
    <name type="scientific">Pseudomonas aeruginosa</name>
    <dbReference type="NCBI Taxonomy" id="287"/>
    <lineage>
        <taxon>Bacteria</taxon>
        <taxon>Pseudomonadati</taxon>
        <taxon>Pseudomonadota</taxon>
        <taxon>Gammaproteobacteria</taxon>
        <taxon>Pseudomonadales</taxon>
        <taxon>Pseudomonadaceae</taxon>
        <taxon>Pseudomonas</taxon>
    </lineage>
</organism>
<name>A0A6B1YR79_PSEAI</name>
<dbReference type="AlphaFoldDB" id="A0A6B1YR79"/>
<gene>
    <name evidence="1" type="ORF">GUL26_36580</name>
</gene>